<dbReference type="Gene3D" id="3.30.450.200">
    <property type="match status" value="1"/>
</dbReference>
<dbReference type="EMBL" id="MDYQ01000100">
    <property type="protein sequence ID" value="PRP82613.1"/>
    <property type="molecule type" value="Genomic_DNA"/>
</dbReference>
<dbReference type="InterPro" id="IPR043153">
    <property type="entry name" value="DENN_C"/>
</dbReference>
<evidence type="ECO:0000259" key="2">
    <source>
        <dbReference type="PROSITE" id="PS50211"/>
    </source>
</evidence>
<dbReference type="PANTHER" id="PTHR15288:SF26">
    <property type="entry name" value="DENN DOMAIN-CONTAINING PROTEIN"/>
    <property type="match status" value="1"/>
</dbReference>
<dbReference type="AlphaFoldDB" id="A0A2P6NF78"/>
<dbReference type="InterPro" id="IPR051942">
    <property type="entry name" value="DENN_domain_containing_2"/>
</dbReference>
<feature type="region of interest" description="Disordered" evidence="1">
    <location>
        <begin position="1"/>
        <end position="44"/>
    </location>
</feature>
<dbReference type="Gene3D" id="3.40.50.11500">
    <property type="match status" value="1"/>
</dbReference>
<sequence length="547" mass="61828">MGDNVEEKPLTMDVKEEPPSFTASEHQVDGDQPTPSESVPPTVDDRPRLFEQFLVVGIDDSVIYKEKANVSIAAPPTTQRKLLPFFNTVYEPKVLYRYPNVERPNAIKVESFCFPSGVKTSRIKRSDSMGALNEIYFSQNYMFDTNHSYIFRLTNEGNTLYGICITKDELVSENPTFFPLTTTTETQDPSNDHLLVGSRCYCLISRYPFFRLHFSVLHSILDHDRLARIIEKQDISDVDHHITSGNVVSDMLQRVPEPGEEIQFQLSGEMKSKRFQCPVVDVENSCIAEWTMVPTIKVLPLDHLLLLFNAILLERPIIVKCRRSLGTLSNLVLSCIPLLRPLEWTGLLISLLPNSLNDVLQGTSTVYNSPDLFLAPVPFIVGVNHLSAEVDTLIVDLDNNKIINQDFSMPMLPEWKKLSHNLKVDYDKIHTAPEYFNSVLTPSILHREAASAVLESLQKYVSWLLSKVRGHFSQRAVSDLQLDLTNVRMREEVAEDFVASVSPVNRKFMEILLATQHFSVYSSVHLSDSSKLVAEATPPPATKTMTT</sequence>
<dbReference type="Pfam" id="PF02141">
    <property type="entry name" value="DENN"/>
    <property type="match status" value="1"/>
</dbReference>
<organism evidence="3 4">
    <name type="scientific">Planoprotostelium fungivorum</name>
    <dbReference type="NCBI Taxonomy" id="1890364"/>
    <lineage>
        <taxon>Eukaryota</taxon>
        <taxon>Amoebozoa</taxon>
        <taxon>Evosea</taxon>
        <taxon>Variosea</taxon>
        <taxon>Cavosteliida</taxon>
        <taxon>Cavosteliaceae</taxon>
        <taxon>Planoprotostelium</taxon>
    </lineage>
</organism>
<dbReference type="PROSITE" id="PS50211">
    <property type="entry name" value="DENN"/>
    <property type="match status" value="1"/>
</dbReference>
<reference evidence="3 4" key="1">
    <citation type="journal article" date="2018" name="Genome Biol. Evol.">
        <title>Multiple Roots of Fruiting Body Formation in Amoebozoa.</title>
        <authorList>
            <person name="Hillmann F."/>
            <person name="Forbes G."/>
            <person name="Novohradska S."/>
            <person name="Ferling I."/>
            <person name="Riege K."/>
            <person name="Groth M."/>
            <person name="Westermann M."/>
            <person name="Marz M."/>
            <person name="Spaller T."/>
            <person name="Winckler T."/>
            <person name="Schaap P."/>
            <person name="Glockner G."/>
        </authorList>
    </citation>
    <scope>NUCLEOTIDE SEQUENCE [LARGE SCALE GENOMIC DNA]</scope>
    <source>
        <strain evidence="3 4">Jena</strain>
    </source>
</reference>
<dbReference type="PANTHER" id="PTHR15288">
    <property type="entry name" value="DENN DOMAIN-CONTAINING PROTEIN 2"/>
    <property type="match status" value="1"/>
</dbReference>
<dbReference type="InParanoid" id="A0A2P6NF78"/>
<dbReference type="SMART" id="SM00799">
    <property type="entry name" value="DENN"/>
    <property type="match status" value="1"/>
</dbReference>
<dbReference type="InterPro" id="IPR001194">
    <property type="entry name" value="cDENN_dom"/>
</dbReference>
<feature type="compositionally biased region" description="Basic and acidic residues" evidence="1">
    <location>
        <begin position="1"/>
        <end position="18"/>
    </location>
</feature>
<name>A0A2P6NF78_9EUKA</name>
<comment type="caution">
    <text evidence="3">The sequence shown here is derived from an EMBL/GenBank/DDBJ whole genome shotgun (WGS) entry which is preliminary data.</text>
</comment>
<feature type="domain" description="UDENN" evidence="2">
    <location>
        <begin position="71"/>
        <end position="532"/>
    </location>
</feature>
<dbReference type="STRING" id="1890364.A0A2P6NF78"/>
<dbReference type="InterPro" id="IPR005113">
    <property type="entry name" value="uDENN_dom"/>
</dbReference>
<evidence type="ECO:0000313" key="3">
    <source>
        <dbReference type="EMBL" id="PRP82613.1"/>
    </source>
</evidence>
<evidence type="ECO:0000256" key="1">
    <source>
        <dbReference type="SAM" id="MobiDB-lite"/>
    </source>
</evidence>
<dbReference type="InterPro" id="IPR037516">
    <property type="entry name" value="Tripartite_DENN"/>
</dbReference>
<dbReference type="Proteomes" id="UP000241769">
    <property type="component" value="Unassembled WGS sequence"/>
</dbReference>
<keyword evidence="4" id="KW-1185">Reference proteome</keyword>
<dbReference type="OrthoDB" id="6019893at2759"/>
<evidence type="ECO:0000313" key="4">
    <source>
        <dbReference type="Proteomes" id="UP000241769"/>
    </source>
</evidence>
<dbReference type="Pfam" id="PF03456">
    <property type="entry name" value="uDENN"/>
    <property type="match status" value="1"/>
</dbReference>
<proteinExistence type="predicted"/>
<accession>A0A2P6NF78</accession>
<gene>
    <name evidence="3" type="ORF">PROFUN_04918</name>
</gene>
<dbReference type="SMART" id="SM00800">
    <property type="entry name" value="uDENN"/>
    <property type="match status" value="1"/>
</dbReference>
<protein>
    <recommendedName>
        <fullName evidence="2">UDENN domain-containing protein</fullName>
    </recommendedName>
</protein>